<organism evidence="3 4">
    <name type="scientific">Mycetocola zhujimingii</name>
    <dbReference type="NCBI Taxonomy" id="2079792"/>
    <lineage>
        <taxon>Bacteria</taxon>
        <taxon>Bacillati</taxon>
        <taxon>Actinomycetota</taxon>
        <taxon>Actinomycetes</taxon>
        <taxon>Micrococcales</taxon>
        <taxon>Microbacteriaceae</taxon>
        <taxon>Mycetocola</taxon>
    </lineage>
</organism>
<evidence type="ECO:0000313" key="3">
    <source>
        <dbReference type="EMBL" id="PWC04662.1"/>
    </source>
</evidence>
<keyword evidence="2" id="KW-0472">Membrane</keyword>
<evidence type="ECO:0008006" key="5">
    <source>
        <dbReference type="Google" id="ProtNLM"/>
    </source>
</evidence>
<evidence type="ECO:0000313" key="4">
    <source>
        <dbReference type="Proteomes" id="UP000244962"/>
    </source>
</evidence>
<evidence type="ECO:0000256" key="1">
    <source>
        <dbReference type="SAM" id="MobiDB-lite"/>
    </source>
</evidence>
<feature type="region of interest" description="Disordered" evidence="1">
    <location>
        <begin position="1"/>
        <end position="21"/>
    </location>
</feature>
<dbReference type="AlphaFoldDB" id="A0A2U1TAE7"/>
<dbReference type="RefSeq" id="WP_108390017.1">
    <property type="nucleotide sequence ID" value="NZ_CP026949.1"/>
</dbReference>
<proteinExistence type="predicted"/>
<keyword evidence="2" id="KW-0812">Transmembrane</keyword>
<dbReference type="OrthoDB" id="9892871at2"/>
<keyword evidence="2" id="KW-1133">Transmembrane helix</keyword>
<dbReference type="Proteomes" id="UP000244962">
    <property type="component" value="Unassembled WGS sequence"/>
</dbReference>
<gene>
    <name evidence="3" type="ORF">DF223_14565</name>
</gene>
<dbReference type="EMBL" id="QEFB01000018">
    <property type="protein sequence ID" value="PWC04662.1"/>
    <property type="molecule type" value="Genomic_DNA"/>
</dbReference>
<protein>
    <recommendedName>
        <fullName evidence="5">DUF3618 domain-containing protein</fullName>
    </recommendedName>
</protein>
<keyword evidence="4" id="KW-1185">Reference proteome</keyword>
<feature type="transmembrane region" description="Helical" evidence="2">
    <location>
        <begin position="53"/>
        <end position="73"/>
    </location>
</feature>
<sequence length="81" mass="8680">MVDENDVRMTLPTDRKDRGPEMGEAVQVLNLEEIREDLASTISAIREKVSTGMLIAVAVTLAGIVVAATLAIARGDHGDDF</sequence>
<evidence type="ECO:0000256" key="2">
    <source>
        <dbReference type="SAM" id="Phobius"/>
    </source>
</evidence>
<comment type="caution">
    <text evidence="3">The sequence shown here is derived from an EMBL/GenBank/DDBJ whole genome shotgun (WGS) entry which is preliminary data.</text>
</comment>
<name>A0A2U1TAE7_9MICO</name>
<dbReference type="KEGG" id="myl:C3E77_01450"/>
<accession>A0A2U1TAE7</accession>
<reference evidence="4" key="1">
    <citation type="submission" date="2018-04" db="EMBL/GenBank/DDBJ databases">
        <authorList>
            <person name="Liu S."/>
            <person name="Wang Z."/>
            <person name="Li J."/>
        </authorList>
    </citation>
    <scope>NUCLEOTIDE SEQUENCE [LARGE SCALE GENOMIC DNA]</scope>
    <source>
        <strain evidence="4">622</strain>
    </source>
</reference>